<sequence length="276" mass="32938">MILPPSDQILHSVQSKSWFNSRCQSKVKLQYLKSQREIMNDNVVTNTFRLIDRDQSKTLEIEELYSMFLKNGYPININLLRGFFEKADKDNNKSIELEEFKHVIYDEQATQSFREMMRKMREQAKESNYYSTDFVRLLRYLSYCQDRNALQFQINNHRLTVEKRSKLLSQLIQLNHQYNQDQQMSDEQLQPKPYKKQINERKILPPIHQHYVSNSNTSSMIQSQLKLNLSDVHKNSALSLPSYLSPQNTDRNIKQPTIKYQSYLRINNKIFSNNKK</sequence>
<dbReference type="SMART" id="SM00054">
    <property type="entry name" value="EFh"/>
    <property type="match status" value="2"/>
</dbReference>
<dbReference type="PROSITE" id="PS50222">
    <property type="entry name" value="EF_HAND_2"/>
    <property type="match status" value="2"/>
</dbReference>
<dbReference type="GO" id="GO:0005509">
    <property type="term" value="F:calcium ion binding"/>
    <property type="evidence" value="ECO:0007669"/>
    <property type="project" value="InterPro"/>
</dbReference>
<proteinExistence type="predicted"/>
<reference evidence="2" key="1">
    <citation type="submission" date="2021-01" db="EMBL/GenBank/DDBJ databases">
        <authorList>
            <consortium name="Genoscope - CEA"/>
            <person name="William W."/>
        </authorList>
    </citation>
    <scope>NUCLEOTIDE SEQUENCE</scope>
</reference>
<evidence type="ECO:0000313" key="2">
    <source>
        <dbReference type="EMBL" id="CAD8045500.1"/>
    </source>
</evidence>
<dbReference type="InterPro" id="IPR018247">
    <property type="entry name" value="EF_Hand_1_Ca_BS"/>
</dbReference>
<dbReference type="InterPro" id="IPR002048">
    <property type="entry name" value="EF_hand_dom"/>
</dbReference>
<feature type="domain" description="EF-hand" evidence="1">
    <location>
        <begin position="39"/>
        <end position="74"/>
    </location>
</feature>
<dbReference type="Pfam" id="PF13499">
    <property type="entry name" value="EF-hand_7"/>
    <property type="match status" value="1"/>
</dbReference>
<keyword evidence="3" id="KW-1185">Reference proteome</keyword>
<evidence type="ECO:0000313" key="3">
    <source>
        <dbReference type="Proteomes" id="UP000688137"/>
    </source>
</evidence>
<dbReference type="Proteomes" id="UP000688137">
    <property type="component" value="Unassembled WGS sequence"/>
</dbReference>
<dbReference type="EMBL" id="CAJJDM010000006">
    <property type="protein sequence ID" value="CAD8045500.1"/>
    <property type="molecule type" value="Genomic_DNA"/>
</dbReference>
<evidence type="ECO:0000259" key="1">
    <source>
        <dbReference type="PROSITE" id="PS50222"/>
    </source>
</evidence>
<protein>
    <recommendedName>
        <fullName evidence="1">EF-hand domain-containing protein</fullName>
    </recommendedName>
</protein>
<dbReference type="PROSITE" id="PS00018">
    <property type="entry name" value="EF_HAND_1"/>
    <property type="match status" value="2"/>
</dbReference>
<feature type="domain" description="EF-hand" evidence="1">
    <location>
        <begin position="75"/>
        <end position="110"/>
    </location>
</feature>
<organism evidence="2 3">
    <name type="scientific">Paramecium primaurelia</name>
    <dbReference type="NCBI Taxonomy" id="5886"/>
    <lineage>
        <taxon>Eukaryota</taxon>
        <taxon>Sar</taxon>
        <taxon>Alveolata</taxon>
        <taxon>Ciliophora</taxon>
        <taxon>Intramacronucleata</taxon>
        <taxon>Oligohymenophorea</taxon>
        <taxon>Peniculida</taxon>
        <taxon>Parameciidae</taxon>
        <taxon>Paramecium</taxon>
    </lineage>
</organism>
<dbReference type="CDD" id="cd00051">
    <property type="entry name" value="EFh"/>
    <property type="match status" value="1"/>
</dbReference>
<dbReference type="OMA" id="DRNIKQP"/>
<comment type="caution">
    <text evidence="2">The sequence shown here is derived from an EMBL/GenBank/DDBJ whole genome shotgun (WGS) entry which is preliminary data.</text>
</comment>
<gene>
    <name evidence="2" type="ORF">PPRIM_AZ9-3.1.T0090450</name>
</gene>
<accession>A0A8S1JXT4</accession>
<name>A0A8S1JXT4_PARPR</name>
<dbReference type="AlphaFoldDB" id="A0A8S1JXT4"/>